<dbReference type="Proteomes" id="UP000187203">
    <property type="component" value="Unassembled WGS sequence"/>
</dbReference>
<evidence type="ECO:0000313" key="1">
    <source>
        <dbReference type="EMBL" id="OMP08642.1"/>
    </source>
</evidence>
<dbReference type="AlphaFoldDB" id="A0A1R3KNI2"/>
<organism evidence="1 2">
    <name type="scientific">Corchorus olitorius</name>
    <dbReference type="NCBI Taxonomy" id="93759"/>
    <lineage>
        <taxon>Eukaryota</taxon>
        <taxon>Viridiplantae</taxon>
        <taxon>Streptophyta</taxon>
        <taxon>Embryophyta</taxon>
        <taxon>Tracheophyta</taxon>
        <taxon>Spermatophyta</taxon>
        <taxon>Magnoliopsida</taxon>
        <taxon>eudicotyledons</taxon>
        <taxon>Gunneridae</taxon>
        <taxon>Pentapetalae</taxon>
        <taxon>rosids</taxon>
        <taxon>malvids</taxon>
        <taxon>Malvales</taxon>
        <taxon>Malvaceae</taxon>
        <taxon>Grewioideae</taxon>
        <taxon>Apeibeae</taxon>
        <taxon>Corchorus</taxon>
    </lineage>
</organism>
<dbReference type="EMBL" id="AWUE01012658">
    <property type="protein sequence ID" value="OMP08642.1"/>
    <property type="molecule type" value="Genomic_DNA"/>
</dbReference>
<keyword evidence="2" id="KW-1185">Reference proteome</keyword>
<name>A0A1R3KNI2_9ROSI</name>
<accession>A0A1R3KNI2</accession>
<gene>
    <name evidence="1" type="ORF">COLO4_06260</name>
</gene>
<proteinExistence type="predicted"/>
<sequence>MGVWVSCATVAKPSDNIRPHDPLVSFLGNLKILLPLPPPLHVNLSEEIAFSTRHCSRSYRHTHLSRD</sequence>
<protein>
    <submittedName>
        <fullName evidence="1">Uncharacterized protein</fullName>
    </submittedName>
</protein>
<reference evidence="2" key="1">
    <citation type="submission" date="2013-09" db="EMBL/GenBank/DDBJ databases">
        <title>Corchorus olitorius genome sequencing.</title>
        <authorList>
            <person name="Alam M."/>
            <person name="Haque M.S."/>
            <person name="Islam M.S."/>
            <person name="Emdad E.M."/>
            <person name="Islam M.M."/>
            <person name="Ahmed B."/>
            <person name="Halim A."/>
            <person name="Hossen Q.M.M."/>
            <person name="Hossain M.Z."/>
            <person name="Ahmed R."/>
            <person name="Khan M.M."/>
            <person name="Islam R."/>
            <person name="Rashid M.M."/>
            <person name="Khan S.A."/>
            <person name="Rahman M.S."/>
            <person name="Alam M."/>
            <person name="Yahiya A.S."/>
            <person name="Khan M.S."/>
            <person name="Azam M.S."/>
            <person name="Haque T."/>
            <person name="Lashkar M.Z.H."/>
            <person name="Akhand A.I."/>
            <person name="Morshed G."/>
            <person name="Roy S."/>
            <person name="Uddin K.S."/>
            <person name="Rabeya T."/>
            <person name="Hossain A.S."/>
            <person name="Chowdhury A."/>
            <person name="Snigdha A.R."/>
            <person name="Mortoza M.S."/>
            <person name="Matin S.A."/>
            <person name="Hoque S.M.E."/>
            <person name="Islam M.K."/>
            <person name="Roy D.K."/>
            <person name="Haider R."/>
            <person name="Moosa M.M."/>
            <person name="Elias S.M."/>
            <person name="Hasan A.M."/>
            <person name="Jahan S."/>
            <person name="Shafiuddin M."/>
            <person name="Mahmood N."/>
            <person name="Shommy N.S."/>
        </authorList>
    </citation>
    <scope>NUCLEOTIDE SEQUENCE [LARGE SCALE GENOMIC DNA]</scope>
    <source>
        <strain evidence="2">cv. O-4</strain>
    </source>
</reference>
<evidence type="ECO:0000313" key="2">
    <source>
        <dbReference type="Proteomes" id="UP000187203"/>
    </source>
</evidence>
<comment type="caution">
    <text evidence="1">The sequence shown here is derived from an EMBL/GenBank/DDBJ whole genome shotgun (WGS) entry which is preliminary data.</text>
</comment>